<protein>
    <submittedName>
        <fullName evidence="1">SH3 domain-containing protein</fullName>
    </submittedName>
</protein>
<comment type="caution">
    <text evidence="1">The sequence shown here is derived from an EMBL/GenBank/DDBJ whole genome shotgun (WGS) entry which is preliminary data.</text>
</comment>
<gene>
    <name evidence="1" type="ORF">BDY19DRAFT_757532</name>
</gene>
<name>A0ACB8U7D8_9APHY</name>
<evidence type="ECO:0000313" key="1">
    <source>
        <dbReference type="EMBL" id="KAI0090186.1"/>
    </source>
</evidence>
<evidence type="ECO:0000313" key="2">
    <source>
        <dbReference type="Proteomes" id="UP001055072"/>
    </source>
</evidence>
<reference evidence="1" key="1">
    <citation type="journal article" date="2021" name="Environ. Microbiol.">
        <title>Gene family expansions and transcriptome signatures uncover fungal adaptations to wood decay.</title>
        <authorList>
            <person name="Hage H."/>
            <person name="Miyauchi S."/>
            <person name="Viragh M."/>
            <person name="Drula E."/>
            <person name="Min B."/>
            <person name="Chaduli D."/>
            <person name="Navarro D."/>
            <person name="Favel A."/>
            <person name="Norest M."/>
            <person name="Lesage-Meessen L."/>
            <person name="Balint B."/>
            <person name="Merenyi Z."/>
            <person name="de Eugenio L."/>
            <person name="Morin E."/>
            <person name="Martinez A.T."/>
            <person name="Baldrian P."/>
            <person name="Stursova M."/>
            <person name="Martinez M.J."/>
            <person name="Novotny C."/>
            <person name="Magnuson J.K."/>
            <person name="Spatafora J.W."/>
            <person name="Maurice S."/>
            <person name="Pangilinan J."/>
            <person name="Andreopoulos W."/>
            <person name="LaButti K."/>
            <person name="Hundley H."/>
            <person name="Na H."/>
            <person name="Kuo A."/>
            <person name="Barry K."/>
            <person name="Lipzen A."/>
            <person name="Henrissat B."/>
            <person name="Riley R."/>
            <person name="Ahrendt S."/>
            <person name="Nagy L.G."/>
            <person name="Grigoriev I.V."/>
            <person name="Martin F."/>
            <person name="Rosso M.N."/>
        </authorList>
    </citation>
    <scope>NUCLEOTIDE SEQUENCE</scope>
    <source>
        <strain evidence="1">CBS 384.51</strain>
    </source>
</reference>
<organism evidence="1 2">
    <name type="scientific">Irpex rosettiformis</name>
    <dbReference type="NCBI Taxonomy" id="378272"/>
    <lineage>
        <taxon>Eukaryota</taxon>
        <taxon>Fungi</taxon>
        <taxon>Dikarya</taxon>
        <taxon>Basidiomycota</taxon>
        <taxon>Agaricomycotina</taxon>
        <taxon>Agaricomycetes</taxon>
        <taxon>Polyporales</taxon>
        <taxon>Irpicaceae</taxon>
        <taxon>Irpex</taxon>
    </lineage>
</organism>
<keyword evidence="2" id="KW-1185">Reference proteome</keyword>
<accession>A0ACB8U7D8</accession>
<sequence length="244" mass="25442">MAQDPQSAALLEHIFSQTQANVMFLESQNYISAPEAKDILSRLTAAQDRSGHSVDSGAMIPVPSVAPAGRRSFPPPSQARLNQARALWAYNEDGREANDLSFSSGEIVEIIDENNADWWTGKCRGRQGLFPSNHVEKINASSPAPAPPPFAPPPTSAPVPYAPPAGLPPPGPPVGYGNDRPVYKPFGATYQGINQPPPPGSGAVNNVGLQQAQAPAEPKKNRFGGLGSTMANSAAGGVGFGAGK</sequence>
<dbReference type="Proteomes" id="UP001055072">
    <property type="component" value="Unassembled WGS sequence"/>
</dbReference>
<dbReference type="EMBL" id="MU274908">
    <property type="protein sequence ID" value="KAI0090186.1"/>
    <property type="molecule type" value="Genomic_DNA"/>
</dbReference>
<proteinExistence type="predicted"/>